<evidence type="ECO:0000313" key="2">
    <source>
        <dbReference type="Proteomes" id="UP000019089"/>
    </source>
</evidence>
<proteinExistence type="predicted"/>
<sequence>MMRPHAKVEKVYLYPKPVDFRKSIDGLAALVEPYIKVAVFDPVLFVFLNRHGNLVKILYWERNGFCLWLKRLESERFKASPDETDEAIVLVVQELNWLLYGFDLWRNRPYQVLTPRFVALRV</sequence>
<dbReference type="HOGENOM" id="CLU_128110_0_1_6"/>
<reference evidence="1 2" key="1">
    <citation type="submission" date="2013-12" db="EMBL/GenBank/DDBJ databases">
        <title>Interactions Between Genome Architecture and Virulence Genes in Pseudomonas syringae, strain CC1557 as a model.</title>
        <authorList>
            <person name="Baltrus D."/>
            <person name="Hockett K."/>
            <person name="Karlsrud E."/>
            <person name="Dougherty K."/>
            <person name="Nishimura M."/>
        </authorList>
    </citation>
    <scope>NUCLEOTIDE SEQUENCE [LARGE SCALE GENOMIC DNA]</scope>
    <source>
        <strain evidence="1 2">CC1557</strain>
    </source>
</reference>
<dbReference type="AlphaFoldDB" id="W0N0H8"/>
<name>W0N0H8_PSESX</name>
<accession>W0N0H8</accession>
<dbReference type="Proteomes" id="UP000019089">
    <property type="component" value="Chromosome"/>
</dbReference>
<dbReference type="PANTHER" id="PTHR36455">
    <property type="match status" value="1"/>
</dbReference>
<evidence type="ECO:0000313" key="1">
    <source>
        <dbReference type="EMBL" id="AHG42581.1"/>
    </source>
</evidence>
<dbReference type="STRING" id="1357279.N018_21055"/>
<dbReference type="InterPro" id="IPR008878">
    <property type="entry name" value="Transposase_IS66_Orf2"/>
</dbReference>
<organism evidence="1 2">
    <name type="scientific">Pseudomonas syringae CC1557</name>
    <dbReference type="NCBI Taxonomy" id="1357279"/>
    <lineage>
        <taxon>Bacteria</taxon>
        <taxon>Pseudomonadati</taxon>
        <taxon>Pseudomonadota</taxon>
        <taxon>Gammaproteobacteria</taxon>
        <taxon>Pseudomonadales</taxon>
        <taxon>Pseudomonadaceae</taxon>
        <taxon>Pseudomonas</taxon>
        <taxon>Pseudomonas syringae</taxon>
    </lineage>
</organism>
<dbReference type="Pfam" id="PF05717">
    <property type="entry name" value="TnpB_IS66"/>
    <property type="match status" value="1"/>
</dbReference>
<dbReference type="EMBL" id="CP007014">
    <property type="protein sequence ID" value="AHG42581.1"/>
    <property type="molecule type" value="Genomic_DNA"/>
</dbReference>
<dbReference type="KEGG" id="psyr:N018_21055"/>
<protein>
    <submittedName>
        <fullName evidence="1">Transposase IS66</fullName>
    </submittedName>
</protein>
<dbReference type="PANTHER" id="PTHR36455:SF1">
    <property type="entry name" value="BLR8292 PROTEIN"/>
    <property type="match status" value="1"/>
</dbReference>
<dbReference type="eggNOG" id="COG3436">
    <property type="taxonomic scope" value="Bacteria"/>
</dbReference>
<dbReference type="NCBIfam" id="NF033819">
    <property type="entry name" value="IS66_TnpB"/>
    <property type="match status" value="1"/>
</dbReference>
<gene>
    <name evidence="1" type="ORF">N018_21055</name>
</gene>